<dbReference type="Proteomes" id="UP000324222">
    <property type="component" value="Unassembled WGS sequence"/>
</dbReference>
<evidence type="ECO:0000256" key="1">
    <source>
        <dbReference type="SAM" id="MobiDB-lite"/>
    </source>
</evidence>
<protein>
    <submittedName>
        <fullName evidence="2">Uncharacterized protein</fullName>
    </submittedName>
</protein>
<name>A0A5B7F337_PORTR</name>
<organism evidence="2 3">
    <name type="scientific">Portunus trituberculatus</name>
    <name type="common">Swimming crab</name>
    <name type="synonym">Neptunus trituberculatus</name>
    <dbReference type="NCBI Taxonomy" id="210409"/>
    <lineage>
        <taxon>Eukaryota</taxon>
        <taxon>Metazoa</taxon>
        <taxon>Ecdysozoa</taxon>
        <taxon>Arthropoda</taxon>
        <taxon>Crustacea</taxon>
        <taxon>Multicrustacea</taxon>
        <taxon>Malacostraca</taxon>
        <taxon>Eumalacostraca</taxon>
        <taxon>Eucarida</taxon>
        <taxon>Decapoda</taxon>
        <taxon>Pleocyemata</taxon>
        <taxon>Brachyura</taxon>
        <taxon>Eubrachyura</taxon>
        <taxon>Portunoidea</taxon>
        <taxon>Portunidae</taxon>
        <taxon>Portuninae</taxon>
        <taxon>Portunus</taxon>
    </lineage>
</organism>
<keyword evidence="3" id="KW-1185">Reference proteome</keyword>
<evidence type="ECO:0000313" key="2">
    <source>
        <dbReference type="EMBL" id="MPC40962.1"/>
    </source>
</evidence>
<dbReference type="EMBL" id="VSRR010004874">
    <property type="protein sequence ID" value="MPC40962.1"/>
    <property type="molecule type" value="Genomic_DNA"/>
</dbReference>
<evidence type="ECO:0000313" key="3">
    <source>
        <dbReference type="Proteomes" id="UP000324222"/>
    </source>
</evidence>
<feature type="compositionally biased region" description="Low complexity" evidence="1">
    <location>
        <begin position="48"/>
        <end position="68"/>
    </location>
</feature>
<gene>
    <name evidence="2" type="ORF">E2C01_034539</name>
</gene>
<proteinExistence type="predicted"/>
<accession>A0A5B7F337</accession>
<feature type="region of interest" description="Disordered" evidence="1">
    <location>
        <begin position="36"/>
        <end position="77"/>
    </location>
</feature>
<sequence length="77" mass="8535">MIRNLATVFEPVEQMMLKPGRSSDEIPRHRKVSRFRSFGNQIRRGLHPSSSSSSSSSSSFSTSSSFPSNVHPSPLKV</sequence>
<reference evidence="2 3" key="1">
    <citation type="submission" date="2019-05" db="EMBL/GenBank/DDBJ databases">
        <title>Another draft genome of Portunus trituberculatus and its Hox gene families provides insights of decapod evolution.</title>
        <authorList>
            <person name="Jeong J.-H."/>
            <person name="Song I."/>
            <person name="Kim S."/>
            <person name="Choi T."/>
            <person name="Kim D."/>
            <person name="Ryu S."/>
            <person name="Kim W."/>
        </authorList>
    </citation>
    <scope>NUCLEOTIDE SEQUENCE [LARGE SCALE GENOMIC DNA]</scope>
    <source>
        <tissue evidence="2">Muscle</tissue>
    </source>
</reference>
<comment type="caution">
    <text evidence="2">The sequence shown here is derived from an EMBL/GenBank/DDBJ whole genome shotgun (WGS) entry which is preliminary data.</text>
</comment>
<dbReference type="AlphaFoldDB" id="A0A5B7F337"/>